<dbReference type="EMBL" id="FP929138">
    <property type="protein sequence ID" value="CBY01199.1"/>
    <property type="molecule type" value="Genomic_DNA"/>
</dbReference>
<evidence type="ECO:0000313" key="1">
    <source>
        <dbReference type="EMBL" id="CBY01199.1"/>
    </source>
</evidence>
<sequence>MKLIKQGKLAPPDWRDWAQPVEAQVIGTTTYDGGVFFHMISKDKSRKDHAKSFKCISSNVLGAFNGEELCEIYGITSNSEDPDALQRICLFESDIDYFAAALCDAESGLVENTYFQIFDLPDPFPGSLPEPGVFATHAFDIVTILGGIHEDRLPKEYMPVISRWRDIILDFTANGTPPCLPYHGNSQSSADRSALLIDQHGVRNIGCHEYMENDNRRRARLFELAYKVAGDDGLDILSVDICQRFLMRGE</sequence>
<evidence type="ECO:0000313" key="2">
    <source>
        <dbReference type="Proteomes" id="UP000002668"/>
    </source>
</evidence>
<dbReference type="STRING" id="985895.E5AC08"/>
<accession>E5AC08</accession>
<name>E5AC08_LEPMJ</name>
<dbReference type="InParanoid" id="E5AC08"/>
<dbReference type="AlphaFoldDB" id="E5AC08"/>
<dbReference type="eggNOG" id="KOG1516">
    <property type="taxonomic scope" value="Eukaryota"/>
</dbReference>
<dbReference type="HOGENOM" id="CLU_1111573_0_0_1"/>
<dbReference type="GeneID" id="13291902"/>
<keyword evidence="2" id="KW-1185">Reference proteome</keyword>
<dbReference type="OMA" id="HEYMEND"/>
<dbReference type="OrthoDB" id="6846267at2759"/>
<reference evidence="2" key="1">
    <citation type="journal article" date="2011" name="Nat. Commun.">
        <title>Effector diversification within compartments of the Leptosphaeria maculans genome affected by Repeat-Induced Point mutations.</title>
        <authorList>
            <person name="Rouxel T."/>
            <person name="Grandaubert J."/>
            <person name="Hane J.K."/>
            <person name="Hoede C."/>
            <person name="van de Wouw A.P."/>
            <person name="Couloux A."/>
            <person name="Dominguez V."/>
            <person name="Anthouard V."/>
            <person name="Bally P."/>
            <person name="Bourras S."/>
            <person name="Cozijnsen A.J."/>
            <person name="Ciuffetti L.M."/>
            <person name="Degrave A."/>
            <person name="Dilmaghani A."/>
            <person name="Duret L."/>
            <person name="Fudal I."/>
            <person name="Goodwin S.B."/>
            <person name="Gout L."/>
            <person name="Glaser N."/>
            <person name="Linglin J."/>
            <person name="Kema G.H.J."/>
            <person name="Lapalu N."/>
            <person name="Lawrence C.B."/>
            <person name="May K."/>
            <person name="Meyer M."/>
            <person name="Ollivier B."/>
            <person name="Poulain J."/>
            <person name="Schoch C.L."/>
            <person name="Simon A."/>
            <person name="Spatafora J.W."/>
            <person name="Stachowiak A."/>
            <person name="Turgeon B.G."/>
            <person name="Tyler B.M."/>
            <person name="Vincent D."/>
            <person name="Weissenbach J."/>
            <person name="Amselem J."/>
            <person name="Quesneville H."/>
            <person name="Oliver R.P."/>
            <person name="Wincker P."/>
            <person name="Balesdent M.-H."/>
            <person name="Howlett B.J."/>
        </authorList>
    </citation>
    <scope>NUCLEOTIDE SEQUENCE [LARGE SCALE GENOMIC DNA]</scope>
    <source>
        <strain evidence="2">JN3 / isolate v23.1.3 / race Av1-4-5-6-7-8</strain>
    </source>
</reference>
<proteinExistence type="predicted"/>
<organism evidence="2">
    <name type="scientific">Leptosphaeria maculans (strain JN3 / isolate v23.1.3 / race Av1-4-5-6-7-8)</name>
    <name type="common">Blackleg fungus</name>
    <name type="synonym">Phoma lingam</name>
    <dbReference type="NCBI Taxonomy" id="985895"/>
    <lineage>
        <taxon>Eukaryota</taxon>
        <taxon>Fungi</taxon>
        <taxon>Dikarya</taxon>
        <taxon>Ascomycota</taxon>
        <taxon>Pezizomycotina</taxon>
        <taxon>Dothideomycetes</taxon>
        <taxon>Pleosporomycetidae</taxon>
        <taxon>Pleosporales</taxon>
        <taxon>Pleosporineae</taxon>
        <taxon>Leptosphaeriaceae</taxon>
        <taxon>Plenodomus</taxon>
        <taxon>Plenodomus lingam/Leptosphaeria maculans species complex</taxon>
    </lineage>
</organism>
<dbReference type="VEuPathDB" id="FungiDB:LEMA_P023290.1"/>
<protein>
    <submittedName>
        <fullName evidence="1">Predicted protein</fullName>
    </submittedName>
</protein>
<dbReference type="Proteomes" id="UP000002668">
    <property type="component" value="Genome"/>
</dbReference>
<gene>
    <name evidence="1" type="ORF">LEMA_P023290.1</name>
</gene>